<dbReference type="VEuPathDB" id="CryptoDB:Vbra_21413"/>
<evidence type="ECO:0000259" key="4">
    <source>
        <dbReference type="Pfam" id="PF01266"/>
    </source>
</evidence>
<protein>
    <recommendedName>
        <fullName evidence="2">FAD-dependent oxidoreductase domain-containing protein 1</fullName>
    </recommendedName>
</protein>
<dbReference type="GO" id="GO:0032981">
    <property type="term" value="P:mitochondrial respiratory chain complex I assembly"/>
    <property type="evidence" value="ECO:0007669"/>
    <property type="project" value="TreeGrafter"/>
</dbReference>
<dbReference type="Proteomes" id="UP000041254">
    <property type="component" value="Unassembled WGS sequence"/>
</dbReference>
<dbReference type="PANTHER" id="PTHR13847:SF287">
    <property type="entry name" value="FAD-DEPENDENT OXIDOREDUCTASE DOMAIN-CONTAINING PROTEIN 1"/>
    <property type="match status" value="1"/>
</dbReference>
<dbReference type="SUPFAM" id="SSF51905">
    <property type="entry name" value="FAD/NAD(P)-binding domain"/>
    <property type="match status" value="1"/>
</dbReference>
<dbReference type="InterPro" id="IPR036188">
    <property type="entry name" value="FAD/NAD-bd_sf"/>
</dbReference>
<sequence length="421" mass="45312">MGSATAYFLAKYMPSMAPRVLVVERDKTYIRSSTTRSAASIRHQFSLPENITMSQFGTHFLSDAPHALARSDEDPIDICFRETGYLFLSSPAGLPTLEENHAVQLKHGCSNITMLDAGGLKKSFPWLSTEGLAGGTYGTSGEGSFDAESLLHAIKNKAISMGVRYVSDEVVDLVMDPPVAASDKEAALAALLPSWSQLSSHRRVTHVCLQTGGRVACGTVVNCAGGQAARIAAMAGLSLPVRARKRCIFVVDVAECPDGMSEGCPLTVLDQTSSAGRGVYFRKEGCGHNRFITGMSPLPDEDVDALQDDFDVPDGLFEECVWPALASRVPAFEALRCVSCWAGHYEMNLHDHNAVMGASPNVDSLLFCNGFSGHGLQHAPAAGRAIAELILCGRWVSIDLSLFAFDRLIEGRTKVLERNIV</sequence>
<dbReference type="Gene3D" id="3.50.50.60">
    <property type="entry name" value="FAD/NAD(P)-binding domain"/>
    <property type="match status" value="1"/>
</dbReference>
<accession>A0A0G4FKW9</accession>
<dbReference type="PANTHER" id="PTHR13847">
    <property type="entry name" value="SARCOSINE DEHYDROGENASE-RELATED"/>
    <property type="match status" value="1"/>
</dbReference>
<comment type="function">
    <text evidence="3">Required for the assembly of the mitochondrial membrane respiratory chain NADH dehydrogenase (Complex I). Involved in mid-late stages of complex I assembly.</text>
</comment>
<dbReference type="OMA" id="PDHNALI"/>
<organism evidence="5 6">
    <name type="scientific">Vitrella brassicaformis (strain CCMP3155)</name>
    <dbReference type="NCBI Taxonomy" id="1169540"/>
    <lineage>
        <taxon>Eukaryota</taxon>
        <taxon>Sar</taxon>
        <taxon>Alveolata</taxon>
        <taxon>Colpodellida</taxon>
        <taxon>Vitrellaceae</taxon>
        <taxon>Vitrella</taxon>
    </lineage>
</organism>
<dbReference type="Gene3D" id="3.30.9.10">
    <property type="entry name" value="D-Amino Acid Oxidase, subunit A, domain 2"/>
    <property type="match status" value="1"/>
</dbReference>
<dbReference type="OrthoDB" id="424974at2759"/>
<dbReference type="InterPro" id="IPR006076">
    <property type="entry name" value="FAD-dep_OxRdtase"/>
</dbReference>
<dbReference type="AlphaFoldDB" id="A0A0G4FKW9"/>
<evidence type="ECO:0000256" key="3">
    <source>
        <dbReference type="ARBA" id="ARBA00046185"/>
    </source>
</evidence>
<reference evidence="5 6" key="1">
    <citation type="submission" date="2014-11" db="EMBL/GenBank/DDBJ databases">
        <authorList>
            <person name="Zhu J."/>
            <person name="Qi W."/>
            <person name="Song R."/>
        </authorList>
    </citation>
    <scope>NUCLEOTIDE SEQUENCE [LARGE SCALE GENOMIC DNA]</scope>
</reference>
<dbReference type="EMBL" id="CDMY01000456">
    <property type="protein sequence ID" value="CEM14611.1"/>
    <property type="molecule type" value="Genomic_DNA"/>
</dbReference>
<dbReference type="InParanoid" id="A0A0G4FKW9"/>
<dbReference type="GO" id="GO:0016491">
    <property type="term" value="F:oxidoreductase activity"/>
    <property type="evidence" value="ECO:0007669"/>
    <property type="project" value="UniProtKB-KW"/>
</dbReference>
<evidence type="ECO:0000313" key="5">
    <source>
        <dbReference type="EMBL" id="CEM14611.1"/>
    </source>
</evidence>
<keyword evidence="1" id="KW-0560">Oxidoreductase</keyword>
<evidence type="ECO:0000256" key="2">
    <source>
        <dbReference type="ARBA" id="ARBA00039785"/>
    </source>
</evidence>
<keyword evidence="6" id="KW-1185">Reference proteome</keyword>
<dbReference type="STRING" id="1169540.A0A0G4FKW9"/>
<gene>
    <name evidence="5" type="ORF">Vbra_21413</name>
</gene>
<feature type="domain" description="FAD dependent oxidoreductase" evidence="4">
    <location>
        <begin position="1"/>
        <end position="389"/>
    </location>
</feature>
<evidence type="ECO:0000256" key="1">
    <source>
        <dbReference type="ARBA" id="ARBA00023002"/>
    </source>
</evidence>
<name>A0A0G4FKW9_VITBC</name>
<evidence type="ECO:0000313" key="6">
    <source>
        <dbReference type="Proteomes" id="UP000041254"/>
    </source>
</evidence>
<dbReference type="GO" id="GO:0005739">
    <property type="term" value="C:mitochondrion"/>
    <property type="evidence" value="ECO:0007669"/>
    <property type="project" value="GOC"/>
</dbReference>
<proteinExistence type="predicted"/>
<dbReference type="Pfam" id="PF01266">
    <property type="entry name" value="DAO"/>
    <property type="match status" value="1"/>
</dbReference>